<evidence type="ECO:0000313" key="2">
    <source>
        <dbReference type="Proteomes" id="UP000000663"/>
    </source>
</evidence>
<evidence type="ECO:0000313" key="1">
    <source>
        <dbReference type="EMBL" id="CAJ35797.1"/>
    </source>
</evidence>
<dbReference type="eggNOG" id="arCOG02911">
    <property type="taxonomic scope" value="Archaea"/>
</dbReference>
<name>Q0W746_METAR</name>
<gene>
    <name evidence="1" type="ORF">RCIX343</name>
</gene>
<dbReference type="KEGG" id="rci:RCIX343"/>
<dbReference type="InterPro" id="IPR055713">
    <property type="entry name" value="DUF7289"/>
</dbReference>
<evidence type="ECO:0008006" key="3">
    <source>
        <dbReference type="Google" id="ProtNLM"/>
    </source>
</evidence>
<proteinExistence type="predicted"/>
<sequence>MMMPRLFNSDAVSESLSFILLTAIMLIAFFVVYSAGLPAYSTYLDQSHMTNVEQSFSIIAYNGNTVAMHKSPFSSSELKIFGGTLATRDAGYMDISYYGDTGGTSLIGSNNTTLKVLEYTKGTDRVAYIDGGVCRYYPTGSVMLTDPPIHTTPDSLIVPTITVYNSDVSVAGNGLTRILFLTPYYSKMSQTISLPTAASFDVKRIDIRMKSEYADAFGRYFAETLGFTQSEGPDGEVIVSKSYPSGIRLQLIQSYLTIEAN</sequence>
<dbReference type="STRING" id="351160.RCIX343"/>
<accession>Q0W746</accession>
<dbReference type="Proteomes" id="UP000000663">
    <property type="component" value="Chromosome"/>
</dbReference>
<dbReference type="AlphaFoldDB" id="Q0W746"/>
<keyword evidence="2" id="KW-1185">Reference proteome</keyword>
<protein>
    <recommendedName>
        <fullName evidence="3">Archaeal Type IV pilin N-terminal domain-containing protein</fullName>
    </recommendedName>
</protein>
<dbReference type="Pfam" id="PF23960">
    <property type="entry name" value="DUF7289"/>
    <property type="match status" value="1"/>
</dbReference>
<organism evidence="1 2">
    <name type="scientific">Methanocella arvoryzae (strain DSM 22066 / NBRC 105507 / MRE50)</name>
    <dbReference type="NCBI Taxonomy" id="351160"/>
    <lineage>
        <taxon>Archaea</taxon>
        <taxon>Methanobacteriati</taxon>
        <taxon>Methanobacteriota</taxon>
        <taxon>Stenosarchaea group</taxon>
        <taxon>Methanomicrobia</taxon>
        <taxon>Methanocellales</taxon>
        <taxon>Methanocellaceae</taxon>
        <taxon>Methanocella</taxon>
    </lineage>
</organism>
<reference evidence="1 2" key="1">
    <citation type="journal article" date="2006" name="Science">
        <title>Genome of rice cluster I archaea -- the key methane producers in the rice rhizosphere.</title>
        <authorList>
            <person name="Erkel C."/>
            <person name="Kube M."/>
            <person name="Reinhardt R."/>
            <person name="Liesack W."/>
        </authorList>
    </citation>
    <scope>NUCLEOTIDE SEQUENCE [LARGE SCALE GENOMIC DNA]</scope>
    <source>
        <strain evidence="2">DSM 22066 / NBRC 105507 / MRE50</strain>
    </source>
</reference>
<dbReference type="EMBL" id="AM114193">
    <property type="protein sequence ID" value="CAJ35797.1"/>
    <property type="molecule type" value="Genomic_DNA"/>
</dbReference>